<dbReference type="Proteomes" id="UP000824321">
    <property type="component" value="Chromosome"/>
</dbReference>
<evidence type="ECO:0000313" key="2">
    <source>
        <dbReference type="Proteomes" id="UP000824321"/>
    </source>
</evidence>
<protein>
    <submittedName>
        <fullName evidence="1">Uncharacterized protein</fullName>
    </submittedName>
</protein>
<dbReference type="RefSeq" id="WP_221430497.1">
    <property type="nucleotide sequence ID" value="NZ_CP081294.1"/>
</dbReference>
<sequence>MKNVFWIICALGLALLAYDLVWSKWEHTDDSMLATGMPPQIALIEDIVSEHGWAIDCRGRSGDMTVVRLAPGWWPSKSSPDEVRDAAWAAATSVTPSVDLKEKRDGCDLPANNYGVKIDENDDPIVYGVGPRDVLELYLKEARECGVKGARLGPATPEQQIAIAGETSPDWMGLIIDPKLESRYGPLNCMVVMSERKQAELRLRE</sequence>
<gene>
    <name evidence="1" type="ORF">K3136_11780</name>
</gene>
<accession>A0ABX9A107</accession>
<name>A0ABX9A107_9SPHN</name>
<reference evidence="1 2" key="1">
    <citation type="submission" date="2021-08" db="EMBL/GenBank/DDBJ databases">
        <title>Comparative Genomics Analysis of the Genus Qipengyuania Reveals Extensive Genetic Diversity and Metabolic Versatility, Including the Description of Fifteen Novel Species.</title>
        <authorList>
            <person name="Liu Y."/>
        </authorList>
    </citation>
    <scope>NUCLEOTIDE SEQUENCE [LARGE SCALE GENOMIC DNA]</scope>
    <source>
        <strain evidence="1 2">1NDH1</strain>
    </source>
</reference>
<dbReference type="EMBL" id="CP081294">
    <property type="protein sequence ID" value="QZD94752.1"/>
    <property type="molecule type" value="Genomic_DNA"/>
</dbReference>
<evidence type="ECO:0000313" key="1">
    <source>
        <dbReference type="EMBL" id="QZD94752.1"/>
    </source>
</evidence>
<organism evidence="1 2">
    <name type="scientific">Qipengyuania gelatinilytica</name>
    <dbReference type="NCBI Taxonomy" id="2867231"/>
    <lineage>
        <taxon>Bacteria</taxon>
        <taxon>Pseudomonadati</taxon>
        <taxon>Pseudomonadota</taxon>
        <taxon>Alphaproteobacteria</taxon>
        <taxon>Sphingomonadales</taxon>
        <taxon>Erythrobacteraceae</taxon>
        <taxon>Qipengyuania</taxon>
    </lineage>
</organism>
<keyword evidence="2" id="KW-1185">Reference proteome</keyword>
<proteinExistence type="predicted"/>